<protein>
    <recommendedName>
        <fullName evidence="4">MFS transporter</fullName>
    </recommendedName>
</protein>
<feature type="transmembrane region" description="Helical" evidence="1">
    <location>
        <begin position="484"/>
        <end position="502"/>
    </location>
</feature>
<dbReference type="AlphaFoldDB" id="A0AAW9RQA5"/>
<evidence type="ECO:0000256" key="1">
    <source>
        <dbReference type="SAM" id="Phobius"/>
    </source>
</evidence>
<keyword evidence="1" id="KW-0472">Membrane</keyword>
<feature type="transmembrane region" description="Helical" evidence="1">
    <location>
        <begin position="589"/>
        <end position="607"/>
    </location>
</feature>
<feature type="transmembrane region" description="Helical" evidence="1">
    <location>
        <begin position="420"/>
        <end position="438"/>
    </location>
</feature>
<evidence type="ECO:0000313" key="2">
    <source>
        <dbReference type="EMBL" id="MEJ8571569.1"/>
    </source>
</evidence>
<organism evidence="2 3">
    <name type="scientific">Microbaculum marinum</name>
    <dbReference type="NCBI Taxonomy" id="1764581"/>
    <lineage>
        <taxon>Bacteria</taxon>
        <taxon>Pseudomonadati</taxon>
        <taxon>Pseudomonadota</taxon>
        <taxon>Alphaproteobacteria</taxon>
        <taxon>Hyphomicrobiales</taxon>
        <taxon>Tepidamorphaceae</taxon>
        <taxon>Microbaculum</taxon>
    </lineage>
</organism>
<dbReference type="Proteomes" id="UP001378188">
    <property type="component" value="Unassembled WGS sequence"/>
</dbReference>
<keyword evidence="3" id="KW-1185">Reference proteome</keyword>
<feature type="transmembrane region" description="Helical" evidence="1">
    <location>
        <begin position="147"/>
        <end position="168"/>
    </location>
</feature>
<proteinExistence type="predicted"/>
<gene>
    <name evidence="2" type="ORF">V3328_08800</name>
</gene>
<evidence type="ECO:0000313" key="3">
    <source>
        <dbReference type="Proteomes" id="UP001378188"/>
    </source>
</evidence>
<feature type="transmembrane region" description="Helical" evidence="1">
    <location>
        <begin position="12"/>
        <end position="32"/>
    </location>
</feature>
<feature type="transmembrane region" description="Helical" evidence="1">
    <location>
        <begin position="394"/>
        <end position="414"/>
    </location>
</feature>
<keyword evidence="1" id="KW-1133">Transmembrane helix</keyword>
<reference evidence="2 3" key="1">
    <citation type="submission" date="2024-02" db="EMBL/GenBank/DDBJ databases">
        <title>Genome analysis and characterization of Microbaculum marinisediminis sp. nov., isolated from marine sediment.</title>
        <authorList>
            <person name="Du Z.-J."/>
            <person name="Ye Y.-Q."/>
            <person name="Zhang Z.-R."/>
            <person name="Yuan S.-M."/>
            <person name="Zhang X.-Y."/>
        </authorList>
    </citation>
    <scope>NUCLEOTIDE SEQUENCE [LARGE SCALE GENOMIC DNA]</scope>
    <source>
        <strain evidence="2 3">SDUM1044001</strain>
    </source>
</reference>
<feature type="transmembrane region" description="Helical" evidence="1">
    <location>
        <begin position="533"/>
        <end position="553"/>
    </location>
</feature>
<dbReference type="EMBL" id="JAZHOF010000003">
    <property type="protein sequence ID" value="MEJ8571569.1"/>
    <property type="molecule type" value="Genomic_DNA"/>
</dbReference>
<evidence type="ECO:0008006" key="4">
    <source>
        <dbReference type="Google" id="ProtNLM"/>
    </source>
</evidence>
<keyword evidence="1" id="KW-0812">Transmembrane</keyword>
<comment type="caution">
    <text evidence="2">The sequence shown here is derived from an EMBL/GenBank/DDBJ whole genome shotgun (WGS) entry which is preliminary data.</text>
</comment>
<name>A0AAW9RQA5_9HYPH</name>
<feature type="transmembrane region" description="Helical" evidence="1">
    <location>
        <begin position="459"/>
        <end position="478"/>
    </location>
</feature>
<feature type="transmembrane region" description="Helical" evidence="1">
    <location>
        <begin position="312"/>
        <end position="331"/>
    </location>
</feature>
<feature type="transmembrane region" description="Helical" evidence="1">
    <location>
        <begin position="560"/>
        <end position="583"/>
    </location>
</feature>
<feature type="transmembrane region" description="Helical" evidence="1">
    <location>
        <begin position="273"/>
        <end position="292"/>
    </location>
</feature>
<accession>A0AAW9RQA5</accession>
<feature type="transmembrane region" description="Helical" evidence="1">
    <location>
        <begin position="338"/>
        <end position="357"/>
    </location>
</feature>
<dbReference type="RefSeq" id="WP_340329268.1">
    <property type="nucleotide sequence ID" value="NZ_JAZHOF010000003.1"/>
</dbReference>
<sequence length="615" mass="62449">MSLPDARRDLIIAAIVGLILAISVGAGGALMLSSAEREALPELSAKVREGSDTVGQAVADQIRMALDYGIPLEGLYGVDTYFANVVSGVPTIDALALVDPDGDVLTSTAENVTGLAFPVITGGKLMANVILAPAPPLFGHTVGKLRLALAATAVVLGLVAACITLLVLRRNVSAGRARLRHLMLGVSRGVFPARTLPSGRGATVVALSGFDYRLAPLEASVRCLEDEVATVRAIDFDGSLSEKLDPILEPVAAARGVVETAGASVDRPGHRSFAGWLAVAALSVYAMSIPFVSNFAIDRQWEYVPVDWWPSLPWIAEGIAAIMASTLARTLPQQARPMAAFFGLLAAGLSFAAAYALRDYGLFLASRAVAGAGLGVTVSALFSGRSADSREPLLPVMMLLSLLVAGPVLGGLLGEAIGRRMAFLSAGILLIALGFTSLTVRWNTIGGHAGATAHGWNGAMAAAGAAFGAVSLVLVPSGPGYENYLAAGLLVAAGGAAATLALPLHPRWPVSLAAALAGMALLSWSGLSMSEPMPGAATALGMAVLGWGAGGLVRPHRATMTTLFLSTGAGIAAGAGSVSIAGAFALPPLAIAACLVLVLTLAGQVAVRRTTAVAA</sequence>